<evidence type="ECO:0000256" key="5">
    <source>
        <dbReference type="ARBA" id="ARBA00054626"/>
    </source>
</evidence>
<evidence type="ECO:0000256" key="4">
    <source>
        <dbReference type="ARBA" id="ARBA00023163"/>
    </source>
</evidence>
<dbReference type="OrthoDB" id="9786526at2"/>
<sequence>MDRFSSMSIFVRAVELGSFSAAADALNMSPQLVGKHVQFLEQHLGVRLLNRTTRRQHLTEVGSQFYERSRNILAEVEAAEALVAESRAVPRGKLRVNAPVTFGIHALAPVLPKYLSAHPEVSIDLSLTNRMVDLIDEGYDAVFRIGELADSGLIARRLGPYRLVICAAPSYLRSHGVPSKPDDLRDHECLIFSHTMLRTHWDFEGPDGNISIPISGRLMIDNGEALLKAALAGLGIVLQSIELIQSSLETGALVPLLPEYRVPTRQLHILHAPDRRITPKLRSFLDFASSEFGSHGPV</sequence>
<dbReference type="GO" id="GO:0043565">
    <property type="term" value="F:sequence-specific DNA binding"/>
    <property type="evidence" value="ECO:0007669"/>
    <property type="project" value="TreeGrafter"/>
</dbReference>
<dbReference type="InterPro" id="IPR000847">
    <property type="entry name" value="LysR_HTH_N"/>
</dbReference>
<dbReference type="AlphaFoldDB" id="A0A1C3X7Q6"/>
<evidence type="ECO:0000256" key="7">
    <source>
        <dbReference type="ARBA" id="ARBA00083243"/>
    </source>
</evidence>
<reference evidence="10" key="1">
    <citation type="submission" date="2016-08" db="EMBL/GenBank/DDBJ databases">
        <authorList>
            <person name="Varghese N."/>
            <person name="Submissions Spin"/>
        </authorList>
    </citation>
    <scope>NUCLEOTIDE SEQUENCE [LARGE SCALE GENOMIC DNA]</scope>
    <source>
        <strain evidence="10">HAMBI 2971</strain>
    </source>
</reference>
<dbReference type="PANTHER" id="PTHR30537:SF5">
    <property type="entry name" value="HTH-TYPE TRANSCRIPTIONAL ACTIVATOR TTDR-RELATED"/>
    <property type="match status" value="1"/>
</dbReference>
<dbReference type="PROSITE" id="PS50931">
    <property type="entry name" value="HTH_LYSR"/>
    <property type="match status" value="1"/>
</dbReference>
<evidence type="ECO:0000256" key="6">
    <source>
        <dbReference type="ARBA" id="ARBA00067332"/>
    </source>
</evidence>
<dbReference type="SUPFAM" id="SSF53850">
    <property type="entry name" value="Periplasmic binding protein-like II"/>
    <property type="match status" value="1"/>
</dbReference>
<gene>
    <name evidence="9" type="ORF">GA0061102_106425</name>
</gene>
<dbReference type="Pfam" id="PF00126">
    <property type="entry name" value="HTH_1"/>
    <property type="match status" value="1"/>
</dbReference>
<dbReference type="InterPro" id="IPR005119">
    <property type="entry name" value="LysR_subst-bd"/>
</dbReference>
<dbReference type="RefSeq" id="WP_092856063.1">
    <property type="nucleotide sequence ID" value="NZ_FMAH01000064.1"/>
</dbReference>
<evidence type="ECO:0000313" key="9">
    <source>
        <dbReference type="EMBL" id="SCB48277.1"/>
    </source>
</evidence>
<evidence type="ECO:0000256" key="3">
    <source>
        <dbReference type="ARBA" id="ARBA00023125"/>
    </source>
</evidence>
<protein>
    <recommendedName>
        <fullName evidence="6">HTH-type transcriptional regulator TtuA</fullName>
    </recommendedName>
    <alternativeName>
        <fullName evidence="7">Tartrate utilization transcriptional regulator</fullName>
    </alternativeName>
</protein>
<keyword evidence="4" id="KW-0804">Transcription</keyword>
<dbReference type="Proteomes" id="UP000199435">
    <property type="component" value="Unassembled WGS sequence"/>
</dbReference>
<dbReference type="STRING" id="411945.GA0061102_106425"/>
<dbReference type="EMBL" id="FMAH01000064">
    <property type="protein sequence ID" value="SCB48277.1"/>
    <property type="molecule type" value="Genomic_DNA"/>
</dbReference>
<proteinExistence type="inferred from homology"/>
<dbReference type="FunFam" id="1.10.10.10:FF:000001">
    <property type="entry name" value="LysR family transcriptional regulator"/>
    <property type="match status" value="1"/>
</dbReference>
<dbReference type="PANTHER" id="PTHR30537">
    <property type="entry name" value="HTH-TYPE TRANSCRIPTIONAL REGULATOR"/>
    <property type="match status" value="1"/>
</dbReference>
<dbReference type="Pfam" id="PF03466">
    <property type="entry name" value="LysR_substrate"/>
    <property type="match status" value="1"/>
</dbReference>
<dbReference type="GO" id="GO:0003700">
    <property type="term" value="F:DNA-binding transcription factor activity"/>
    <property type="evidence" value="ECO:0007669"/>
    <property type="project" value="InterPro"/>
</dbReference>
<dbReference type="FunFam" id="3.40.190.290:FF:000001">
    <property type="entry name" value="Transcriptional regulator, LysR family"/>
    <property type="match status" value="1"/>
</dbReference>
<keyword evidence="2" id="KW-0805">Transcription regulation</keyword>
<evidence type="ECO:0000259" key="8">
    <source>
        <dbReference type="PROSITE" id="PS50931"/>
    </source>
</evidence>
<keyword evidence="3 9" id="KW-0238">DNA-binding</keyword>
<comment type="function">
    <text evidence="5">Transcriptional regulator of the ttuABCDE tartrate utilization operon.</text>
</comment>
<dbReference type="CDD" id="cd08477">
    <property type="entry name" value="PBP2_CrgA_like_8"/>
    <property type="match status" value="1"/>
</dbReference>
<dbReference type="SUPFAM" id="SSF46785">
    <property type="entry name" value="Winged helix' DNA-binding domain"/>
    <property type="match status" value="1"/>
</dbReference>
<comment type="similarity">
    <text evidence="1">Belongs to the LysR transcriptional regulatory family.</text>
</comment>
<keyword evidence="10" id="KW-1185">Reference proteome</keyword>
<accession>A0A1C3X7Q6</accession>
<evidence type="ECO:0000256" key="2">
    <source>
        <dbReference type="ARBA" id="ARBA00023015"/>
    </source>
</evidence>
<dbReference type="Gene3D" id="1.10.10.10">
    <property type="entry name" value="Winged helix-like DNA-binding domain superfamily/Winged helix DNA-binding domain"/>
    <property type="match status" value="1"/>
</dbReference>
<dbReference type="InterPro" id="IPR058163">
    <property type="entry name" value="LysR-type_TF_proteobact-type"/>
</dbReference>
<dbReference type="GO" id="GO:0006351">
    <property type="term" value="P:DNA-templated transcription"/>
    <property type="evidence" value="ECO:0007669"/>
    <property type="project" value="TreeGrafter"/>
</dbReference>
<dbReference type="InterPro" id="IPR036388">
    <property type="entry name" value="WH-like_DNA-bd_sf"/>
</dbReference>
<feature type="domain" description="HTH lysR-type" evidence="8">
    <location>
        <begin position="1"/>
        <end position="59"/>
    </location>
</feature>
<evidence type="ECO:0000256" key="1">
    <source>
        <dbReference type="ARBA" id="ARBA00009437"/>
    </source>
</evidence>
<organism evidence="9 10">
    <name type="scientific">Rhizobium miluonense</name>
    <dbReference type="NCBI Taxonomy" id="411945"/>
    <lineage>
        <taxon>Bacteria</taxon>
        <taxon>Pseudomonadati</taxon>
        <taxon>Pseudomonadota</taxon>
        <taxon>Alphaproteobacteria</taxon>
        <taxon>Hyphomicrobiales</taxon>
        <taxon>Rhizobiaceae</taxon>
        <taxon>Rhizobium/Agrobacterium group</taxon>
        <taxon>Rhizobium</taxon>
    </lineage>
</organism>
<name>A0A1C3X7Q6_9HYPH</name>
<dbReference type="Gene3D" id="3.40.190.290">
    <property type="match status" value="1"/>
</dbReference>
<dbReference type="InterPro" id="IPR036390">
    <property type="entry name" value="WH_DNA-bd_sf"/>
</dbReference>
<evidence type="ECO:0000313" key="10">
    <source>
        <dbReference type="Proteomes" id="UP000199435"/>
    </source>
</evidence>